<organism evidence="7 8">
    <name type="scientific">Virgibacillus massiliensis</name>
    <dbReference type="NCBI Taxonomy" id="1462526"/>
    <lineage>
        <taxon>Bacteria</taxon>
        <taxon>Bacillati</taxon>
        <taxon>Bacillota</taxon>
        <taxon>Bacilli</taxon>
        <taxon>Bacillales</taxon>
        <taxon>Bacillaceae</taxon>
        <taxon>Virgibacillus</taxon>
    </lineage>
</organism>
<comment type="caution">
    <text evidence="7">The sequence shown here is derived from an EMBL/GenBank/DDBJ whole genome shotgun (WGS) entry which is preliminary data.</text>
</comment>
<dbReference type="PIRSF" id="PIRSF016578">
    <property type="entry name" value="HsaA"/>
    <property type="match status" value="1"/>
</dbReference>
<accession>A0A024Q8K9</accession>
<dbReference type="InterPro" id="IPR036250">
    <property type="entry name" value="AcylCo_DH-like_C"/>
</dbReference>
<dbReference type="InterPro" id="IPR046373">
    <property type="entry name" value="Acyl-CoA_Oxase/DH_mid-dom_sf"/>
</dbReference>
<evidence type="ECO:0000256" key="1">
    <source>
        <dbReference type="ARBA" id="ARBA00022630"/>
    </source>
</evidence>
<reference evidence="7 8" key="1">
    <citation type="submission" date="2014-03" db="EMBL/GenBank/DDBJ databases">
        <authorList>
            <person name="Urmite Genomes U."/>
        </authorList>
    </citation>
    <scope>NUCLEOTIDE SEQUENCE [LARGE SCALE GENOMIC DNA]</scope>
    <source>
        <strain evidence="7 8">Vm-5</strain>
    </source>
</reference>
<dbReference type="InterPro" id="IPR009100">
    <property type="entry name" value="AcylCoA_DH/oxidase_NM_dom_sf"/>
</dbReference>
<feature type="domain" description="Acyl-CoA dehydrogenase C-terminal" evidence="6">
    <location>
        <begin position="242"/>
        <end position="361"/>
    </location>
</feature>
<sequence length="385" mass="42195">MNLSQLKTAEERLQALETTVKPFTERGAKHDQANTFPHDNFNDLKQIGYPALTIPSKYGGKGISLTELIKSQEIIARADGPTALGIGWHMGITKHLGENEIWESTKYQAFANDVIQTGALLNNAASERATGSPTRGGRPETTAKQTSHGWVIHGRKTFTTLAPVLTYFVVSASIEGTTKTGNFLVKRDRPGVSIDETWDSIAMKGTGSHDLVLNHVSLDKSDYVEELTPGKKAAAGWLLHIPACYLGIARAAQKYALQFATSYSPNSIEGTISDLPNVKQKLGEMELQLMESEQFLYGTTEQWDHGTASKRTDMQPLLGAVKLSVVNKAIEVVDLAMRVVGARSLSNSNPLQRYYRDVRAGLHNPPMDDMTIIKLADTSLKDLND</sequence>
<name>A0A024Q8K9_9BACI</name>
<gene>
    <name evidence="7" type="primary">ydbM</name>
    <name evidence="7" type="ORF">BN990_01144</name>
</gene>
<dbReference type="AlphaFoldDB" id="A0A024Q8K9"/>
<keyword evidence="1" id="KW-0285">Flavoprotein</keyword>
<dbReference type="PANTHER" id="PTHR43884">
    <property type="entry name" value="ACYL-COA DEHYDROGENASE"/>
    <property type="match status" value="1"/>
</dbReference>
<feature type="domain" description="Acyl-CoA dehydrogenase/oxidase N-terminal" evidence="5">
    <location>
        <begin position="22"/>
        <end position="93"/>
    </location>
</feature>
<evidence type="ECO:0000256" key="3">
    <source>
        <dbReference type="SAM" id="MobiDB-lite"/>
    </source>
</evidence>
<dbReference type="EMBL" id="CCDP010000001">
    <property type="protein sequence ID" value="CDQ38868.1"/>
    <property type="molecule type" value="Genomic_DNA"/>
</dbReference>
<dbReference type="Proteomes" id="UP000028875">
    <property type="component" value="Unassembled WGS sequence"/>
</dbReference>
<dbReference type="InterPro" id="IPR013107">
    <property type="entry name" value="Acyl-CoA_DH_C"/>
</dbReference>
<evidence type="ECO:0000313" key="7">
    <source>
        <dbReference type="EMBL" id="CDQ38868.1"/>
    </source>
</evidence>
<dbReference type="Pfam" id="PF08028">
    <property type="entry name" value="Acyl-CoA_dh_2"/>
    <property type="match status" value="1"/>
</dbReference>
<dbReference type="PANTHER" id="PTHR43884:SF25">
    <property type="entry name" value="ACYL-COA DEHYDROGENASE YDBM-RELATED"/>
    <property type="match status" value="1"/>
</dbReference>
<evidence type="ECO:0000259" key="5">
    <source>
        <dbReference type="Pfam" id="PF02771"/>
    </source>
</evidence>
<dbReference type="Gene3D" id="2.40.110.10">
    <property type="entry name" value="Butyryl-CoA Dehydrogenase, subunit A, domain 2"/>
    <property type="match status" value="1"/>
</dbReference>
<dbReference type="Pfam" id="PF02770">
    <property type="entry name" value="Acyl-CoA_dh_M"/>
    <property type="match status" value="1"/>
</dbReference>
<dbReference type="Gene3D" id="1.20.140.10">
    <property type="entry name" value="Butyryl-CoA Dehydrogenase, subunit A, domain 3"/>
    <property type="match status" value="1"/>
</dbReference>
<dbReference type="eggNOG" id="COG1960">
    <property type="taxonomic scope" value="Bacteria"/>
</dbReference>
<evidence type="ECO:0000256" key="2">
    <source>
        <dbReference type="ARBA" id="ARBA00023002"/>
    </source>
</evidence>
<reference evidence="8" key="2">
    <citation type="submission" date="2014-05" db="EMBL/GenBank/DDBJ databases">
        <title>Draft genome sequence of Virgibacillus massiliensis Vm-5.</title>
        <authorList>
            <person name="Khelaifia S."/>
            <person name="Croce O."/>
            <person name="Lagier J.C."/>
            <person name="Raoult D."/>
        </authorList>
    </citation>
    <scope>NUCLEOTIDE SEQUENCE [LARGE SCALE GENOMIC DNA]</scope>
    <source>
        <strain evidence="8">Vm-5</strain>
    </source>
</reference>
<evidence type="ECO:0000259" key="6">
    <source>
        <dbReference type="Pfam" id="PF08028"/>
    </source>
</evidence>
<proteinExistence type="predicted"/>
<dbReference type="GO" id="GO:0003995">
    <property type="term" value="F:acyl-CoA dehydrogenase activity"/>
    <property type="evidence" value="ECO:0007669"/>
    <property type="project" value="TreeGrafter"/>
</dbReference>
<dbReference type="CDD" id="cd00567">
    <property type="entry name" value="ACAD"/>
    <property type="match status" value="1"/>
</dbReference>
<dbReference type="InterPro" id="IPR013786">
    <property type="entry name" value="AcylCoA_DH/ox_N"/>
</dbReference>
<keyword evidence="8" id="KW-1185">Reference proteome</keyword>
<feature type="region of interest" description="Disordered" evidence="3">
    <location>
        <begin position="126"/>
        <end position="148"/>
    </location>
</feature>
<dbReference type="STRING" id="1462526.BN990_01144"/>
<evidence type="ECO:0000259" key="4">
    <source>
        <dbReference type="Pfam" id="PF02770"/>
    </source>
</evidence>
<dbReference type="RefSeq" id="WP_021289232.1">
    <property type="nucleotide sequence ID" value="NZ_BNER01000003.1"/>
</dbReference>
<dbReference type="Gene3D" id="1.10.540.10">
    <property type="entry name" value="Acyl-CoA dehydrogenase/oxidase, N-terminal domain"/>
    <property type="match status" value="1"/>
</dbReference>
<keyword evidence="2" id="KW-0560">Oxidoreductase</keyword>
<dbReference type="SUPFAM" id="SSF56645">
    <property type="entry name" value="Acyl-CoA dehydrogenase NM domain-like"/>
    <property type="match status" value="1"/>
</dbReference>
<evidence type="ECO:0000313" key="8">
    <source>
        <dbReference type="Proteomes" id="UP000028875"/>
    </source>
</evidence>
<dbReference type="GO" id="GO:0050660">
    <property type="term" value="F:flavin adenine dinucleotide binding"/>
    <property type="evidence" value="ECO:0007669"/>
    <property type="project" value="InterPro"/>
</dbReference>
<dbReference type="Pfam" id="PF02771">
    <property type="entry name" value="Acyl-CoA_dh_N"/>
    <property type="match status" value="1"/>
</dbReference>
<dbReference type="SUPFAM" id="SSF47203">
    <property type="entry name" value="Acyl-CoA dehydrogenase C-terminal domain-like"/>
    <property type="match status" value="1"/>
</dbReference>
<dbReference type="OrthoDB" id="9785203at2"/>
<protein>
    <submittedName>
        <fullName evidence="7">Putative acyl-CoA dehydrogenase YdbM</fullName>
    </submittedName>
</protein>
<dbReference type="InterPro" id="IPR006091">
    <property type="entry name" value="Acyl-CoA_Oxase/DH_mid-dom"/>
</dbReference>
<dbReference type="InterPro" id="IPR037069">
    <property type="entry name" value="AcylCoA_DH/ox_N_sf"/>
</dbReference>
<feature type="domain" description="Acyl-CoA oxidase/dehydrogenase middle" evidence="4">
    <location>
        <begin position="124"/>
        <end position="216"/>
    </location>
</feature>